<protein>
    <recommendedName>
        <fullName evidence="4">Shikimate kinase</fullName>
    </recommendedName>
</protein>
<dbReference type="OrthoDB" id="6022998at2"/>
<evidence type="ECO:0008006" key="4">
    <source>
        <dbReference type="Google" id="ProtNLM"/>
    </source>
</evidence>
<dbReference type="Proteomes" id="UP000193450">
    <property type="component" value="Chromosome"/>
</dbReference>
<evidence type="ECO:0000313" key="3">
    <source>
        <dbReference type="Proteomes" id="UP000193450"/>
    </source>
</evidence>
<dbReference type="RefSeq" id="WP_085757588.1">
    <property type="nucleotide sequence ID" value="NZ_CP019343.1"/>
</dbReference>
<reference evidence="2 3" key="1">
    <citation type="submission" date="2016-11" db="EMBL/GenBank/DDBJ databases">
        <title>Trade-off between light-utilization and light-protection in marine flavobacteria.</title>
        <authorList>
            <person name="Kumagai Y."/>
        </authorList>
    </citation>
    <scope>NUCLEOTIDE SEQUENCE [LARGE SCALE GENOMIC DNA]</scope>
    <source>
        <strain evidence="2 3">NBRC 107125</strain>
    </source>
</reference>
<feature type="transmembrane region" description="Helical" evidence="1">
    <location>
        <begin position="193"/>
        <end position="213"/>
    </location>
</feature>
<keyword evidence="1" id="KW-0472">Membrane</keyword>
<organism evidence="2 3">
    <name type="scientific">Oceanicoccus sagamiensis</name>
    <dbReference type="NCBI Taxonomy" id="716816"/>
    <lineage>
        <taxon>Bacteria</taxon>
        <taxon>Pseudomonadati</taxon>
        <taxon>Pseudomonadota</taxon>
        <taxon>Gammaproteobacteria</taxon>
        <taxon>Cellvibrionales</taxon>
        <taxon>Spongiibacteraceae</taxon>
        <taxon>Oceanicoccus</taxon>
    </lineage>
</organism>
<gene>
    <name evidence="2" type="ORF">BST96_04715</name>
</gene>
<dbReference type="KEGG" id="osg:BST96_04715"/>
<sequence length="289" mass="32587">MTSSSSSAESLPPSSGHSGGFLLFQFFKYTVYLLLSYNIVLFFQEDYLASAHTFKDGVSFGELVEAFSATVDTSAWVLLLLLFELETFVLDDEKIRGWVKWSLHGIRSLCYLLILYALYGYVVKLLLMLNISPYQVADACSLVNSGFAYIVSLDDYLDIDAASCVLLNGQELFRVNTLDLISTQGPMENAQRLAWADVINASAWVLVVIVLEIDVLLQLKGGLQGMVRTLSKWLKVVLYSILFAAAVYWGFDGDFLDFWDAFLWLVAFIFIELNIFQWSEELQENKAAQ</sequence>
<feature type="transmembrane region" description="Helical" evidence="1">
    <location>
        <begin position="104"/>
        <end position="122"/>
    </location>
</feature>
<dbReference type="AlphaFoldDB" id="A0A1X9NEW1"/>
<accession>A0A1X9NEW1</accession>
<dbReference type="EMBL" id="CP019343">
    <property type="protein sequence ID" value="ARN73477.1"/>
    <property type="molecule type" value="Genomic_DNA"/>
</dbReference>
<name>A0A1X9NEW1_9GAMM</name>
<evidence type="ECO:0000313" key="2">
    <source>
        <dbReference type="EMBL" id="ARN73477.1"/>
    </source>
</evidence>
<keyword evidence="3" id="KW-1185">Reference proteome</keyword>
<dbReference type="STRING" id="716816.BST96_04715"/>
<keyword evidence="1" id="KW-0812">Transmembrane</keyword>
<proteinExistence type="predicted"/>
<feature type="transmembrane region" description="Helical" evidence="1">
    <location>
        <begin position="233"/>
        <end position="251"/>
    </location>
</feature>
<feature type="transmembrane region" description="Helical" evidence="1">
    <location>
        <begin position="21"/>
        <end position="43"/>
    </location>
</feature>
<feature type="transmembrane region" description="Helical" evidence="1">
    <location>
        <begin position="257"/>
        <end position="276"/>
    </location>
</feature>
<evidence type="ECO:0000256" key="1">
    <source>
        <dbReference type="SAM" id="Phobius"/>
    </source>
</evidence>
<keyword evidence="1" id="KW-1133">Transmembrane helix</keyword>